<dbReference type="SMART" id="SM00086">
    <property type="entry name" value="PAC"/>
    <property type="match status" value="2"/>
</dbReference>
<dbReference type="GO" id="GO:0007165">
    <property type="term" value="P:signal transduction"/>
    <property type="evidence" value="ECO:0007669"/>
    <property type="project" value="UniProtKB-ARBA"/>
</dbReference>
<dbReference type="InterPro" id="IPR001610">
    <property type="entry name" value="PAC"/>
</dbReference>
<evidence type="ECO:0000256" key="3">
    <source>
        <dbReference type="ARBA" id="ARBA00022692"/>
    </source>
</evidence>
<evidence type="ECO:0000256" key="1">
    <source>
        <dbReference type="ARBA" id="ARBA00001946"/>
    </source>
</evidence>
<evidence type="ECO:0000259" key="8">
    <source>
        <dbReference type="PROSITE" id="PS50113"/>
    </source>
</evidence>
<comment type="caution">
    <text evidence="11">The sequence shown here is derived from an EMBL/GenBank/DDBJ whole genome shotgun (WGS) entry which is preliminary data.</text>
</comment>
<sequence length="903" mass="101083">MIKPAIWMRNRLYESYCRLDITVLVLGLLVTVSGVLLAHIWDNEQRTDAFYADADIRGIEIQQQLNRLVADVQAVAQFYDASESVTAGEFERFARPFIERHPIIRALSWAMRITAAERGTFEAQQRVDGVTDFAVHQFATAAPQSDLFPITRIVPLAKNAPALGFDLGSETHRRAALEQAINTGQPAATAPLELVQETADQRSLLVLVPVFHAGDERTRHTLRGLAVGALRLGELVEEVLKALPPQPIDLVLRDPSAAGDAGVLHVHSAHPQSVTRHTLHRCLTAAFRHEIPLTIAGRQLTLAAAPAMGAYPRSWWPPALLLIGLTLNAALFFLLRHDRRTTAQLFEREERLQLFITHAPIALALFDRDMRYVVASRRWCQDYGLSDCDLTGQSHYAIFPEIPDRWRVAHQRGLAGEELRADAEPFERANGTVQWSRWKLCPWRDGDGQIAGIAIFTENVTAQRAAEVALEISEERLRLALDAAQLGIFDWDIATDHIVWSAQHERLWGFAVGEFDGSYAAFSSRVHPDDLARVNANHNRSMTDRSHLAQEFRVVWPDGSVHWIAGYGEFTFDAAGQATRMRGVVMDITPRREMEEALREREHWLAESQRIAHIGSWVHELDGRIIWSDEVYRMWQLSPASFTPTAENFLQLLHLNDRPVMQAWIEDCWAGLSPDNFVYRILRADGEIRYLSGGGELQCDAHGQPLRMAGTVLDVTDMTQAYTILRDQQERLEEALALAQLAHIDSLTGLTNRAGFTEQLARIHATAQRHSHRFALINLDLDGFKGINDAFGHQMGDQVLRDVAMCLVENCRPEDCAGRYGGDEFALLLNDAPDAGAAVTVAERIRDRIAIMRWQGYGVSASVGVALFPDHATELDQLIHLADVAMYAAKAAGKNRVILARFI</sequence>
<gene>
    <name evidence="11" type="ORF">HUK38_04150</name>
</gene>
<dbReference type="InterPro" id="IPR029787">
    <property type="entry name" value="Nucleotide_cyclase"/>
</dbReference>
<dbReference type="CDD" id="cd01949">
    <property type="entry name" value="GGDEF"/>
    <property type="match status" value="1"/>
</dbReference>
<keyword evidence="4 6" id="KW-1133">Transmembrane helix</keyword>
<dbReference type="PROSITE" id="PS50112">
    <property type="entry name" value="PAS"/>
    <property type="match status" value="1"/>
</dbReference>
<dbReference type="InterPro" id="IPR013655">
    <property type="entry name" value="PAS_fold_3"/>
</dbReference>
<keyword evidence="12" id="KW-1185">Reference proteome</keyword>
<dbReference type="PROSITE" id="PS50839">
    <property type="entry name" value="CHASE"/>
    <property type="match status" value="1"/>
</dbReference>
<dbReference type="SMART" id="SM01079">
    <property type="entry name" value="CHASE"/>
    <property type="match status" value="1"/>
</dbReference>
<dbReference type="AlphaFoldDB" id="A0A839H6S1"/>
<dbReference type="InterPro" id="IPR052155">
    <property type="entry name" value="Biofilm_reg_signaling"/>
</dbReference>
<reference evidence="11 12" key="1">
    <citation type="journal article" date="2020" name="Arch. Microbiol.">
        <title>The genome sequence of the giant phototrophic gammaproteobacterium Thiospirillum jenense gives insight into its physiological properties and phylogenetic relationships.</title>
        <authorList>
            <person name="Imhoff J.F."/>
            <person name="Meyer T.E."/>
            <person name="Kyndt J.A."/>
        </authorList>
    </citation>
    <scope>NUCLEOTIDE SEQUENCE [LARGE SCALE GENOMIC DNA]</scope>
    <source>
        <strain evidence="11 12">DSM 216</strain>
    </source>
</reference>
<dbReference type="InterPro" id="IPR042240">
    <property type="entry name" value="CHASE_sf"/>
</dbReference>
<dbReference type="InterPro" id="IPR006189">
    <property type="entry name" value="CHASE_dom"/>
</dbReference>
<dbReference type="NCBIfam" id="TIGR00254">
    <property type="entry name" value="GGDEF"/>
    <property type="match status" value="1"/>
</dbReference>
<dbReference type="Gene3D" id="3.30.450.20">
    <property type="entry name" value="PAS domain"/>
    <property type="match status" value="3"/>
</dbReference>
<dbReference type="InterPro" id="IPR000700">
    <property type="entry name" value="PAS-assoc_C"/>
</dbReference>
<organism evidence="11 12">
    <name type="scientific">Thiospirillum jenense</name>
    <dbReference type="NCBI Taxonomy" id="1653858"/>
    <lineage>
        <taxon>Bacteria</taxon>
        <taxon>Pseudomonadati</taxon>
        <taxon>Pseudomonadota</taxon>
        <taxon>Gammaproteobacteria</taxon>
        <taxon>Chromatiales</taxon>
        <taxon>Chromatiaceae</taxon>
        <taxon>Thiospirillum</taxon>
    </lineage>
</organism>
<dbReference type="FunFam" id="3.30.70.270:FF:000001">
    <property type="entry name" value="Diguanylate cyclase domain protein"/>
    <property type="match status" value="1"/>
</dbReference>
<dbReference type="Pfam" id="PF03924">
    <property type="entry name" value="CHASE"/>
    <property type="match status" value="1"/>
</dbReference>
<feature type="transmembrane region" description="Helical" evidence="6">
    <location>
        <begin position="21"/>
        <end position="41"/>
    </location>
</feature>
<dbReference type="Gene3D" id="3.30.70.270">
    <property type="match status" value="1"/>
</dbReference>
<feature type="domain" description="PAC" evidence="8">
    <location>
        <begin position="419"/>
        <end position="472"/>
    </location>
</feature>
<keyword evidence="3 6" id="KW-0812">Transmembrane</keyword>
<dbReference type="Pfam" id="PF08448">
    <property type="entry name" value="PAS_4"/>
    <property type="match status" value="1"/>
</dbReference>
<evidence type="ECO:0000256" key="4">
    <source>
        <dbReference type="ARBA" id="ARBA00022989"/>
    </source>
</evidence>
<accession>A0A839H6S1</accession>
<dbReference type="NCBIfam" id="TIGR00229">
    <property type="entry name" value="sensory_box"/>
    <property type="match status" value="2"/>
</dbReference>
<evidence type="ECO:0000256" key="5">
    <source>
        <dbReference type="ARBA" id="ARBA00023136"/>
    </source>
</evidence>
<dbReference type="Proteomes" id="UP000548632">
    <property type="component" value="Unassembled WGS sequence"/>
</dbReference>
<dbReference type="Gene3D" id="2.10.70.100">
    <property type="match status" value="2"/>
</dbReference>
<dbReference type="PANTHER" id="PTHR44757">
    <property type="entry name" value="DIGUANYLATE CYCLASE DGCP"/>
    <property type="match status" value="1"/>
</dbReference>
<name>A0A839H6S1_9GAMM</name>
<dbReference type="Pfam" id="PF08447">
    <property type="entry name" value="PAS_3"/>
    <property type="match status" value="2"/>
</dbReference>
<feature type="domain" description="PAC" evidence="8">
    <location>
        <begin position="675"/>
        <end position="727"/>
    </location>
</feature>
<keyword evidence="5 6" id="KW-0472">Membrane</keyword>
<evidence type="ECO:0000259" key="7">
    <source>
        <dbReference type="PROSITE" id="PS50112"/>
    </source>
</evidence>
<dbReference type="SMART" id="SM00267">
    <property type="entry name" value="GGDEF"/>
    <property type="match status" value="1"/>
</dbReference>
<proteinExistence type="predicted"/>
<dbReference type="PROSITE" id="PS50887">
    <property type="entry name" value="GGDEF"/>
    <property type="match status" value="1"/>
</dbReference>
<comment type="subcellular location">
    <subcellularLocation>
        <location evidence="2">Membrane</location>
    </subcellularLocation>
</comment>
<dbReference type="InterPro" id="IPR000160">
    <property type="entry name" value="GGDEF_dom"/>
</dbReference>
<dbReference type="RefSeq" id="WP_182582752.1">
    <property type="nucleotide sequence ID" value="NZ_JABVCQ010000006.1"/>
</dbReference>
<feature type="domain" description="CHASE" evidence="9">
    <location>
        <begin position="81"/>
        <end position="243"/>
    </location>
</feature>
<feature type="domain" description="PAS" evidence="7">
    <location>
        <begin position="473"/>
        <end position="545"/>
    </location>
</feature>
<evidence type="ECO:0000259" key="9">
    <source>
        <dbReference type="PROSITE" id="PS50839"/>
    </source>
</evidence>
<dbReference type="Pfam" id="PF00990">
    <property type="entry name" value="GGDEF"/>
    <property type="match status" value="1"/>
</dbReference>
<evidence type="ECO:0000256" key="6">
    <source>
        <dbReference type="SAM" id="Phobius"/>
    </source>
</evidence>
<dbReference type="PROSITE" id="PS50113">
    <property type="entry name" value="PAC"/>
    <property type="match status" value="3"/>
</dbReference>
<dbReference type="SUPFAM" id="SSF55073">
    <property type="entry name" value="Nucleotide cyclase"/>
    <property type="match status" value="1"/>
</dbReference>
<dbReference type="InterPro" id="IPR043128">
    <property type="entry name" value="Rev_trsase/Diguanyl_cyclase"/>
</dbReference>
<dbReference type="InterPro" id="IPR000014">
    <property type="entry name" value="PAS"/>
</dbReference>
<evidence type="ECO:0000259" key="10">
    <source>
        <dbReference type="PROSITE" id="PS50887"/>
    </source>
</evidence>
<dbReference type="Gene3D" id="3.30.450.350">
    <property type="entry name" value="CHASE domain"/>
    <property type="match status" value="1"/>
</dbReference>
<protein>
    <submittedName>
        <fullName evidence="11">Diguanylate cyclase</fullName>
    </submittedName>
</protein>
<dbReference type="GO" id="GO:0003824">
    <property type="term" value="F:catalytic activity"/>
    <property type="evidence" value="ECO:0007669"/>
    <property type="project" value="UniProtKB-ARBA"/>
</dbReference>
<feature type="domain" description="PAC" evidence="8">
    <location>
        <begin position="548"/>
        <end position="600"/>
    </location>
</feature>
<dbReference type="InterPro" id="IPR013656">
    <property type="entry name" value="PAS_4"/>
</dbReference>
<evidence type="ECO:0000256" key="2">
    <source>
        <dbReference type="ARBA" id="ARBA00004370"/>
    </source>
</evidence>
<dbReference type="PANTHER" id="PTHR44757:SF2">
    <property type="entry name" value="BIOFILM ARCHITECTURE MAINTENANCE PROTEIN MBAA"/>
    <property type="match status" value="1"/>
</dbReference>
<feature type="domain" description="GGDEF" evidence="10">
    <location>
        <begin position="772"/>
        <end position="902"/>
    </location>
</feature>
<dbReference type="GO" id="GO:0016020">
    <property type="term" value="C:membrane"/>
    <property type="evidence" value="ECO:0007669"/>
    <property type="project" value="UniProtKB-SubCell"/>
</dbReference>
<dbReference type="InterPro" id="IPR035965">
    <property type="entry name" value="PAS-like_dom_sf"/>
</dbReference>
<evidence type="ECO:0000313" key="12">
    <source>
        <dbReference type="Proteomes" id="UP000548632"/>
    </source>
</evidence>
<comment type="cofactor">
    <cofactor evidence="1">
        <name>Mg(2+)</name>
        <dbReference type="ChEBI" id="CHEBI:18420"/>
    </cofactor>
</comment>
<dbReference type="EMBL" id="JABVCQ010000006">
    <property type="protein sequence ID" value="MBB1125423.1"/>
    <property type="molecule type" value="Genomic_DNA"/>
</dbReference>
<dbReference type="CDD" id="cd00130">
    <property type="entry name" value="PAS"/>
    <property type="match status" value="3"/>
</dbReference>
<evidence type="ECO:0000313" key="11">
    <source>
        <dbReference type="EMBL" id="MBB1125423.1"/>
    </source>
</evidence>
<dbReference type="SUPFAM" id="SSF55785">
    <property type="entry name" value="PYP-like sensor domain (PAS domain)"/>
    <property type="match status" value="3"/>
</dbReference>
<dbReference type="SMART" id="SM00091">
    <property type="entry name" value="PAS"/>
    <property type="match status" value="3"/>
</dbReference>